<dbReference type="SUPFAM" id="SSF53223">
    <property type="entry name" value="Aminoacid dehydrogenase-like, N-terminal domain"/>
    <property type="match status" value="1"/>
</dbReference>
<dbReference type="InterPro" id="IPR020631">
    <property type="entry name" value="THF_DH/CycHdrlase_NAD-bd_dom"/>
</dbReference>
<dbReference type="NCBIfam" id="NF010783">
    <property type="entry name" value="PRK14186.1"/>
    <property type="match status" value="1"/>
</dbReference>
<evidence type="ECO:0000313" key="15">
    <source>
        <dbReference type="EMBL" id="TJZ83575.1"/>
    </source>
</evidence>
<dbReference type="GO" id="GO:0004477">
    <property type="term" value="F:methenyltetrahydrofolate cyclohydrolase activity"/>
    <property type="evidence" value="ECO:0007669"/>
    <property type="project" value="UniProtKB-UniRule"/>
</dbReference>
<evidence type="ECO:0000256" key="8">
    <source>
        <dbReference type="ARBA" id="ARBA00023002"/>
    </source>
</evidence>
<evidence type="ECO:0000256" key="11">
    <source>
        <dbReference type="ARBA" id="ARBA00023268"/>
    </source>
</evidence>
<dbReference type="GO" id="GO:0005829">
    <property type="term" value="C:cytosol"/>
    <property type="evidence" value="ECO:0007669"/>
    <property type="project" value="TreeGrafter"/>
</dbReference>
<dbReference type="PRINTS" id="PR00085">
    <property type="entry name" value="THFDHDRGNASE"/>
</dbReference>
<dbReference type="EC" id="1.5.1.5" evidence="12"/>
<dbReference type="GO" id="GO:0006164">
    <property type="term" value="P:purine nucleotide biosynthetic process"/>
    <property type="evidence" value="ECO:0007669"/>
    <property type="project" value="UniProtKB-KW"/>
</dbReference>
<dbReference type="GO" id="GO:0009086">
    <property type="term" value="P:methionine biosynthetic process"/>
    <property type="evidence" value="ECO:0007669"/>
    <property type="project" value="UniProtKB-KW"/>
</dbReference>
<dbReference type="EC" id="3.5.4.9" evidence="12"/>
<comment type="caution">
    <text evidence="15">The sequence shown here is derived from an EMBL/GenBank/DDBJ whole genome shotgun (WGS) entry which is preliminary data.</text>
</comment>
<name>A0A4U0QP38_9RHOB</name>
<gene>
    <name evidence="12 15" type="primary">folD</name>
    <name evidence="15" type="ORF">FA740_12270</name>
</gene>
<organism evidence="15 16">
    <name type="scientific">Paracoccus hibiscisoli</name>
    <dbReference type="NCBI Taxonomy" id="2023261"/>
    <lineage>
        <taxon>Bacteria</taxon>
        <taxon>Pseudomonadati</taxon>
        <taxon>Pseudomonadota</taxon>
        <taxon>Alphaproteobacteria</taxon>
        <taxon>Rhodobacterales</taxon>
        <taxon>Paracoccaceae</taxon>
        <taxon>Paracoccus</taxon>
    </lineage>
</organism>
<evidence type="ECO:0000259" key="13">
    <source>
        <dbReference type="Pfam" id="PF00763"/>
    </source>
</evidence>
<evidence type="ECO:0000256" key="6">
    <source>
        <dbReference type="ARBA" id="ARBA00022801"/>
    </source>
</evidence>
<dbReference type="InterPro" id="IPR000672">
    <property type="entry name" value="THF_DH/CycHdrlase"/>
</dbReference>
<dbReference type="NCBIfam" id="NF008058">
    <property type="entry name" value="PRK10792.1"/>
    <property type="match status" value="1"/>
</dbReference>
<keyword evidence="11 12" id="KW-0511">Multifunctional enzyme</keyword>
<protein>
    <recommendedName>
        <fullName evidence="12">Bifunctional protein FolD</fullName>
    </recommendedName>
    <domain>
        <recommendedName>
            <fullName evidence="12">Methylenetetrahydrofolate dehydrogenase</fullName>
            <ecNumber evidence="12">1.5.1.5</ecNumber>
        </recommendedName>
    </domain>
    <domain>
        <recommendedName>
            <fullName evidence="12">Methenyltetrahydrofolate cyclohydrolase</fullName>
            <ecNumber evidence="12">3.5.4.9</ecNumber>
        </recommendedName>
    </domain>
</protein>
<evidence type="ECO:0000256" key="1">
    <source>
        <dbReference type="ARBA" id="ARBA00004777"/>
    </source>
</evidence>
<keyword evidence="5 12" id="KW-0658">Purine biosynthesis</keyword>
<evidence type="ECO:0000256" key="3">
    <source>
        <dbReference type="ARBA" id="ARBA00022563"/>
    </source>
</evidence>
<dbReference type="SUPFAM" id="SSF51735">
    <property type="entry name" value="NAD(P)-binding Rossmann-fold domains"/>
    <property type="match status" value="1"/>
</dbReference>
<evidence type="ECO:0000256" key="12">
    <source>
        <dbReference type="HAMAP-Rule" id="MF_01576"/>
    </source>
</evidence>
<dbReference type="CDD" id="cd01080">
    <property type="entry name" value="NAD_bind_m-THF_DH_Cyclohyd"/>
    <property type="match status" value="1"/>
</dbReference>
<keyword evidence="9 12" id="KW-0368">Histidine biosynthesis</keyword>
<keyword evidence="16" id="KW-1185">Reference proteome</keyword>
<evidence type="ECO:0000259" key="14">
    <source>
        <dbReference type="Pfam" id="PF02882"/>
    </source>
</evidence>
<evidence type="ECO:0000256" key="10">
    <source>
        <dbReference type="ARBA" id="ARBA00023167"/>
    </source>
</evidence>
<dbReference type="InterPro" id="IPR020630">
    <property type="entry name" value="THF_DH/CycHdrlase_cat_dom"/>
</dbReference>
<comment type="similarity">
    <text evidence="12">Belongs to the tetrahydrofolate dehydrogenase/cyclohydrolase family.</text>
</comment>
<dbReference type="Pfam" id="PF02882">
    <property type="entry name" value="THF_DHG_CYH_C"/>
    <property type="match status" value="1"/>
</dbReference>
<dbReference type="GO" id="GO:0004488">
    <property type="term" value="F:methylenetetrahydrofolate dehydrogenase (NADP+) activity"/>
    <property type="evidence" value="ECO:0007669"/>
    <property type="project" value="UniProtKB-UniRule"/>
</dbReference>
<comment type="pathway">
    <text evidence="1 12">One-carbon metabolism; tetrahydrofolate interconversion.</text>
</comment>
<evidence type="ECO:0000256" key="7">
    <source>
        <dbReference type="ARBA" id="ARBA00022857"/>
    </source>
</evidence>
<dbReference type="Gene3D" id="3.40.50.10860">
    <property type="entry name" value="Leucine Dehydrogenase, chain A, domain 1"/>
    <property type="match status" value="1"/>
</dbReference>
<feature type="binding site" evidence="12">
    <location>
        <begin position="165"/>
        <end position="167"/>
    </location>
    <ligand>
        <name>NADP(+)</name>
        <dbReference type="ChEBI" id="CHEBI:58349"/>
    </ligand>
</feature>
<dbReference type="PANTHER" id="PTHR48099">
    <property type="entry name" value="C-1-TETRAHYDROFOLATE SYNTHASE, CYTOPLASMIC-RELATED"/>
    <property type="match status" value="1"/>
</dbReference>
<feature type="domain" description="Tetrahydrofolate dehydrogenase/cyclohydrolase NAD(P)-binding" evidence="14">
    <location>
        <begin position="139"/>
        <end position="279"/>
    </location>
</feature>
<keyword evidence="3 12" id="KW-0554">One-carbon metabolism</keyword>
<dbReference type="Proteomes" id="UP000306223">
    <property type="component" value="Unassembled WGS sequence"/>
</dbReference>
<dbReference type="PROSITE" id="PS00767">
    <property type="entry name" value="THF_DHG_CYH_2"/>
    <property type="match status" value="1"/>
</dbReference>
<keyword evidence="8 12" id="KW-0560">Oxidoreductase</keyword>
<evidence type="ECO:0000256" key="2">
    <source>
        <dbReference type="ARBA" id="ARBA00011738"/>
    </source>
</evidence>
<dbReference type="EMBL" id="SUNH01000016">
    <property type="protein sequence ID" value="TJZ83575.1"/>
    <property type="molecule type" value="Genomic_DNA"/>
</dbReference>
<dbReference type="FunFam" id="3.40.50.10860:FF:000005">
    <property type="entry name" value="C-1-tetrahydrofolate synthase, cytoplasmic, putative"/>
    <property type="match status" value="1"/>
</dbReference>
<dbReference type="GO" id="GO:0000105">
    <property type="term" value="P:L-histidine biosynthetic process"/>
    <property type="evidence" value="ECO:0007669"/>
    <property type="project" value="UniProtKB-KW"/>
</dbReference>
<dbReference type="FunFam" id="3.40.50.720:FF:000006">
    <property type="entry name" value="Bifunctional protein FolD"/>
    <property type="match status" value="1"/>
</dbReference>
<dbReference type="InterPro" id="IPR036291">
    <property type="entry name" value="NAD(P)-bd_dom_sf"/>
</dbReference>
<comment type="subunit">
    <text evidence="2 12">Homodimer.</text>
</comment>
<proteinExistence type="inferred from homology"/>
<feature type="domain" description="Tetrahydrofolate dehydrogenase/cyclohydrolase catalytic" evidence="13">
    <location>
        <begin position="6"/>
        <end position="120"/>
    </location>
</feature>
<dbReference type="AlphaFoldDB" id="A0A4U0QP38"/>
<accession>A0A4U0QP38</accession>
<comment type="caution">
    <text evidence="12">Lacks conserved residue(s) required for the propagation of feature annotation.</text>
</comment>
<reference evidence="15 16" key="1">
    <citation type="submission" date="2019-04" db="EMBL/GenBank/DDBJ databases">
        <authorList>
            <person name="Li J."/>
        </authorList>
    </citation>
    <scope>NUCLEOTIDE SEQUENCE [LARGE SCALE GENOMIC DNA]</scope>
    <source>
        <strain evidence="15 16">CCTCC AB2016182</strain>
    </source>
</reference>
<evidence type="ECO:0000313" key="16">
    <source>
        <dbReference type="Proteomes" id="UP000306223"/>
    </source>
</evidence>
<keyword evidence="7 12" id="KW-0521">NADP</keyword>
<dbReference type="GO" id="GO:0035999">
    <property type="term" value="P:tetrahydrofolate interconversion"/>
    <property type="evidence" value="ECO:0007669"/>
    <property type="project" value="UniProtKB-UniRule"/>
</dbReference>
<feature type="binding site" evidence="12">
    <location>
        <position position="231"/>
    </location>
    <ligand>
        <name>NADP(+)</name>
        <dbReference type="ChEBI" id="CHEBI:58349"/>
    </ligand>
</feature>
<dbReference type="HAMAP" id="MF_01576">
    <property type="entry name" value="THF_DHG_CYH"/>
    <property type="match status" value="1"/>
</dbReference>
<dbReference type="Pfam" id="PF00763">
    <property type="entry name" value="THF_DHG_CYH"/>
    <property type="match status" value="1"/>
</dbReference>
<dbReference type="PANTHER" id="PTHR48099:SF5">
    <property type="entry name" value="C-1-TETRAHYDROFOLATE SYNTHASE, CYTOPLASMIC"/>
    <property type="match status" value="1"/>
</dbReference>
<evidence type="ECO:0000256" key="5">
    <source>
        <dbReference type="ARBA" id="ARBA00022755"/>
    </source>
</evidence>
<keyword evidence="10 12" id="KW-0486">Methionine biosynthesis</keyword>
<comment type="catalytic activity">
    <reaction evidence="12">
        <text>(6R)-5,10-methenyltetrahydrofolate + H2O = (6R)-10-formyltetrahydrofolate + H(+)</text>
        <dbReference type="Rhea" id="RHEA:23700"/>
        <dbReference type="ChEBI" id="CHEBI:15377"/>
        <dbReference type="ChEBI" id="CHEBI:15378"/>
        <dbReference type="ChEBI" id="CHEBI:57455"/>
        <dbReference type="ChEBI" id="CHEBI:195366"/>
        <dbReference type="EC" id="3.5.4.9"/>
    </reaction>
</comment>
<dbReference type="OrthoDB" id="9803580at2"/>
<evidence type="ECO:0000256" key="9">
    <source>
        <dbReference type="ARBA" id="ARBA00023102"/>
    </source>
</evidence>
<dbReference type="UniPathway" id="UPA00193"/>
<keyword evidence="6 12" id="KW-0378">Hydrolase</keyword>
<dbReference type="NCBIfam" id="NF010785">
    <property type="entry name" value="PRK14188.1"/>
    <property type="match status" value="1"/>
</dbReference>
<keyword evidence="4 12" id="KW-0028">Amino-acid biosynthesis</keyword>
<comment type="catalytic activity">
    <reaction evidence="12">
        <text>(6R)-5,10-methylene-5,6,7,8-tetrahydrofolate + NADP(+) = (6R)-5,10-methenyltetrahydrofolate + NADPH</text>
        <dbReference type="Rhea" id="RHEA:22812"/>
        <dbReference type="ChEBI" id="CHEBI:15636"/>
        <dbReference type="ChEBI" id="CHEBI:57455"/>
        <dbReference type="ChEBI" id="CHEBI:57783"/>
        <dbReference type="ChEBI" id="CHEBI:58349"/>
        <dbReference type="EC" id="1.5.1.5"/>
    </reaction>
</comment>
<dbReference type="Gene3D" id="3.40.50.720">
    <property type="entry name" value="NAD(P)-binding Rossmann-like Domain"/>
    <property type="match status" value="1"/>
</dbReference>
<dbReference type="InterPro" id="IPR020867">
    <property type="entry name" value="THF_DH/CycHdrlase_CS"/>
</dbReference>
<comment type="function">
    <text evidence="12">Catalyzes the oxidation of 5,10-methylenetetrahydrofolate to 5,10-methenyltetrahydrofolate and then the hydrolysis of 5,10-methenyltetrahydrofolate to 10-formyltetrahydrofolate.</text>
</comment>
<dbReference type="InterPro" id="IPR046346">
    <property type="entry name" value="Aminoacid_DH-like_N_sf"/>
</dbReference>
<sequence>MTAQTLDGKAFAAHLRARIAAQVADLAPRGIVPGLAVVLVGEDPASQVYVRSKGRMTREVGMTSFEHRLPATTDQQTLLALIARLNADPAVNGILVQLPLPKGLDEAAVINAILPEKDVDGFHILNVGRLATGQKAMVPCTPLGCLMLLRDHLGSLAGRNAVVIGRSNIVGKPMAQLLLRDSATVTVAHSRTQDLAALCRQADILVAAVGRAHFVQGDWIKPGATVIDVGINRTEAGLVGDVDFAAASQIAGAITPVPGGVGPMTIACLLANTLTATARSNGLPDPEGLTP</sequence>
<evidence type="ECO:0000256" key="4">
    <source>
        <dbReference type="ARBA" id="ARBA00022605"/>
    </source>
</evidence>
<dbReference type="RefSeq" id="WP_136857066.1">
    <property type="nucleotide sequence ID" value="NZ_SUNH01000016.1"/>
</dbReference>